<feature type="domain" description="Peptidase S74" evidence="1">
    <location>
        <begin position="329"/>
        <end position="433"/>
    </location>
</feature>
<gene>
    <name evidence="2" type="ORF">HU718_016445</name>
</gene>
<evidence type="ECO:0000313" key="3">
    <source>
        <dbReference type="Proteomes" id="UP000646386"/>
    </source>
</evidence>
<dbReference type="RefSeq" id="WP_186615557.1">
    <property type="nucleotide sequence ID" value="NZ_CP077089.1"/>
</dbReference>
<organism evidence="2 3">
    <name type="scientific">Pseudomonas tensinigenes</name>
    <dbReference type="NCBI Taxonomy" id="2745511"/>
    <lineage>
        <taxon>Bacteria</taxon>
        <taxon>Pseudomonadati</taxon>
        <taxon>Pseudomonadota</taxon>
        <taxon>Gammaproteobacteria</taxon>
        <taxon>Pseudomonadales</taxon>
        <taxon>Pseudomonadaceae</taxon>
        <taxon>Pseudomonas</taxon>
    </lineage>
</organism>
<reference evidence="2 3" key="2">
    <citation type="journal article" date="2021" name="Microorganisms">
        <title>The Ever-Expanding Pseudomonas Genus: Description of 43 New Species and Partition of the Pseudomonas putida Group.</title>
        <authorList>
            <person name="Girard L."/>
            <person name="Lood C."/>
            <person name="Hofte M."/>
            <person name="Vandamme P."/>
            <person name="Rokni-Zadeh H."/>
            <person name="van Noort V."/>
            <person name="Lavigne R."/>
            <person name="De Mot R."/>
        </authorList>
    </citation>
    <scope>NUCLEOTIDE SEQUENCE [LARGE SCALE GENOMIC DNA]</scope>
    <source>
        <strain evidence="2 3">ZA 5.3</strain>
    </source>
</reference>
<keyword evidence="3" id="KW-1185">Reference proteome</keyword>
<evidence type="ECO:0000313" key="2">
    <source>
        <dbReference type="EMBL" id="QXI03628.1"/>
    </source>
</evidence>
<dbReference type="EMBL" id="CP077089">
    <property type="protein sequence ID" value="QXI03628.1"/>
    <property type="molecule type" value="Genomic_DNA"/>
</dbReference>
<sequence length="439" mass="46113">MPWLRGGTVAVTNGSTTVVGTNADFAANAKNGDAFVGPDGANYEIGNVASATVISIIPAYKGPTASGVTYAIMPVQGYPKALADAFSDINRQWGAKLSALGSTGNYEILPIAKGGTGSTTLDTDVVLEGANNKYFAGSRVLQSVLTGLSTATATVVAATDPILAAIGKLQAQVTARAMKGANNDITSLSGLTTPLSQVQGGTSSNNGRPRFNEVGVGAGAGTYANTQGMYLGWNEQGNGEGNFTINMGGGIGGFTWRTVNSTNTQGGPRMVYDYGGNLTVPNYLQPRGIAGRQGINGGAYTQPYNFNWTGNFEAWVGSTFIGNVAFNTSDYRIKKMIKDVSGVNFLDRIDAYRVVTYRHKDFEVWSDDGRTRQGLIAHEAQQVNPLAVIGDKDETNEDGTPRVQSLDVMTLVTDLMGAVKELRAELNAIKSVSASLPSE</sequence>
<dbReference type="Proteomes" id="UP000646386">
    <property type="component" value="Chromosome"/>
</dbReference>
<accession>A0ABX8PQZ0</accession>
<reference evidence="2 3" key="1">
    <citation type="journal article" date="2020" name="Microorganisms">
        <title>Reliable Identification of Environmental Pseudomonas Isolates Using the rpoD Gene.</title>
        <authorList>
            <consortium name="The Broad Institute Genome Sequencing Platform"/>
            <person name="Girard L."/>
            <person name="Lood C."/>
            <person name="Rokni-Zadeh H."/>
            <person name="van Noort V."/>
            <person name="Lavigne R."/>
            <person name="De Mot R."/>
        </authorList>
    </citation>
    <scope>NUCLEOTIDE SEQUENCE [LARGE SCALE GENOMIC DNA]</scope>
    <source>
        <strain evidence="2 3">ZA 5.3</strain>
    </source>
</reference>
<protein>
    <submittedName>
        <fullName evidence="2">Tail fiber domain-containing protein</fullName>
    </submittedName>
</protein>
<dbReference type="InterPro" id="IPR030392">
    <property type="entry name" value="S74_ICA"/>
</dbReference>
<dbReference type="PROSITE" id="PS51688">
    <property type="entry name" value="ICA"/>
    <property type="match status" value="1"/>
</dbReference>
<dbReference type="Pfam" id="PF13884">
    <property type="entry name" value="Peptidase_S74"/>
    <property type="match status" value="1"/>
</dbReference>
<evidence type="ECO:0000259" key="1">
    <source>
        <dbReference type="PROSITE" id="PS51688"/>
    </source>
</evidence>
<name>A0ABX8PQZ0_9PSED</name>
<proteinExistence type="predicted"/>